<dbReference type="OrthoDB" id="4299240at2"/>
<name>A0A2V4NJU6_9ACTN</name>
<evidence type="ECO:0000313" key="2">
    <source>
        <dbReference type="EMBL" id="PYC82594.1"/>
    </source>
</evidence>
<reference evidence="2 3" key="1">
    <citation type="submission" date="2018-03" db="EMBL/GenBank/DDBJ databases">
        <title>Bioinformatic expansion and discovery of thiopeptide antibiotics.</title>
        <authorList>
            <person name="Schwalen C.J."/>
            <person name="Hudson G.A."/>
            <person name="Mitchell D.A."/>
        </authorList>
    </citation>
    <scope>NUCLEOTIDE SEQUENCE [LARGE SCALE GENOMIC DNA]</scope>
    <source>
        <strain evidence="2 3">ATCC 21389</strain>
    </source>
</reference>
<protein>
    <recommendedName>
        <fullName evidence="1">DUF397 domain-containing protein</fullName>
    </recommendedName>
</protein>
<evidence type="ECO:0000313" key="3">
    <source>
        <dbReference type="Proteomes" id="UP000248039"/>
    </source>
</evidence>
<organism evidence="2 3">
    <name type="scientific">Streptomyces tateyamensis</name>
    <dbReference type="NCBI Taxonomy" id="565073"/>
    <lineage>
        <taxon>Bacteria</taxon>
        <taxon>Bacillati</taxon>
        <taxon>Actinomycetota</taxon>
        <taxon>Actinomycetes</taxon>
        <taxon>Kitasatosporales</taxon>
        <taxon>Streptomycetaceae</taxon>
        <taxon>Streptomyces</taxon>
    </lineage>
</organism>
<keyword evidence="3" id="KW-1185">Reference proteome</keyword>
<dbReference type="InterPro" id="IPR007278">
    <property type="entry name" value="DUF397"/>
</dbReference>
<dbReference type="AlphaFoldDB" id="A0A2V4NJU6"/>
<dbReference type="RefSeq" id="WP_110667777.1">
    <property type="nucleotide sequence ID" value="NZ_PYBW01000030.1"/>
</dbReference>
<dbReference type="EMBL" id="PYBW01000030">
    <property type="protein sequence ID" value="PYC82594.1"/>
    <property type="molecule type" value="Genomic_DNA"/>
</dbReference>
<feature type="domain" description="DUF397" evidence="1">
    <location>
        <begin position="31"/>
        <end position="79"/>
    </location>
</feature>
<proteinExistence type="predicted"/>
<evidence type="ECO:0000259" key="1">
    <source>
        <dbReference type="Pfam" id="PF04149"/>
    </source>
</evidence>
<dbReference type="Pfam" id="PF04149">
    <property type="entry name" value="DUF397"/>
    <property type="match status" value="1"/>
</dbReference>
<accession>A0A2V4NJU6</accession>
<gene>
    <name evidence="2" type="ORF">C7C46_09525</name>
</gene>
<comment type="caution">
    <text evidence="2">The sequence shown here is derived from an EMBL/GenBank/DDBJ whole genome shotgun (WGS) entry which is preliminary data.</text>
</comment>
<dbReference type="Proteomes" id="UP000248039">
    <property type="component" value="Unassembled WGS sequence"/>
</dbReference>
<sequence>MTLHVGGPVPNVRRIDADPVWLALQLAQAEWRSASTGGSNCAEVALLPREITAVRDSVNPDLPPLVVSDAGFGQFTDAVTTNLLNRPLHLDADPVTAIGKNSLSTEWLTAQLDFSPWRFGGTESLGVAFLPRGVTALCSPRTEDGRFLIFAQSEIADFFTGIRAGLFRR</sequence>